<dbReference type="InterPro" id="IPR011032">
    <property type="entry name" value="GroES-like_sf"/>
</dbReference>
<keyword evidence="1 4" id="KW-0479">Metal-binding</keyword>
<dbReference type="Pfam" id="PF08240">
    <property type="entry name" value="ADH_N"/>
    <property type="match status" value="1"/>
</dbReference>
<gene>
    <name evidence="7" type="ORF">KD144_15600</name>
</gene>
<evidence type="ECO:0000256" key="1">
    <source>
        <dbReference type="ARBA" id="ARBA00022723"/>
    </source>
</evidence>
<dbReference type="AlphaFoldDB" id="A0A941GPA3"/>
<protein>
    <submittedName>
        <fullName evidence="7">Alcohol dehydrogenase catalytic domain-containing protein</fullName>
    </submittedName>
</protein>
<dbReference type="GO" id="GO:0016491">
    <property type="term" value="F:oxidoreductase activity"/>
    <property type="evidence" value="ECO:0007669"/>
    <property type="project" value="UniProtKB-KW"/>
</dbReference>
<evidence type="ECO:0000313" key="7">
    <source>
        <dbReference type="EMBL" id="MBR8670960.1"/>
    </source>
</evidence>
<comment type="caution">
    <text evidence="7">The sequence shown here is derived from an EMBL/GenBank/DDBJ whole genome shotgun (WGS) entry which is preliminary data.</text>
</comment>
<dbReference type="InterPro" id="IPR050129">
    <property type="entry name" value="Zn_alcohol_dh"/>
</dbReference>
<feature type="domain" description="Alcohol dehydrogenase-like N-terminal" evidence="6">
    <location>
        <begin position="23"/>
        <end position="113"/>
    </location>
</feature>
<evidence type="ECO:0000256" key="4">
    <source>
        <dbReference type="RuleBase" id="RU361277"/>
    </source>
</evidence>
<comment type="cofactor">
    <cofactor evidence="4">
        <name>Zn(2+)</name>
        <dbReference type="ChEBI" id="CHEBI:29105"/>
    </cofactor>
</comment>
<reference evidence="7" key="1">
    <citation type="submission" date="2021-04" db="EMBL/GenBank/DDBJ databases">
        <title>Genomic analysis of electroactive and textile dye degrading Bacillus circulans strain: DC10 isolated from constructed wetland-microbial fuel cells treating textile dye wastewaters.</title>
        <authorList>
            <person name="Patel D.U."/>
            <person name="Desai C.R."/>
        </authorList>
    </citation>
    <scope>NUCLEOTIDE SEQUENCE</scope>
    <source>
        <strain evidence="7">DC10</strain>
    </source>
</reference>
<comment type="similarity">
    <text evidence="4">Belongs to the zinc-containing alcohol dehydrogenase family.</text>
</comment>
<accession>A0A941GPA3</accession>
<dbReference type="SUPFAM" id="SSF51735">
    <property type="entry name" value="NAD(P)-binding Rossmann-fold domains"/>
    <property type="match status" value="1"/>
</dbReference>
<keyword evidence="2 4" id="KW-0862">Zinc</keyword>
<name>A0A941GPA3_NIACI</name>
<proteinExistence type="inferred from homology"/>
<dbReference type="EMBL" id="JAGTPX010000017">
    <property type="protein sequence ID" value="MBR8670960.1"/>
    <property type="molecule type" value="Genomic_DNA"/>
</dbReference>
<dbReference type="PANTHER" id="PTHR43401">
    <property type="entry name" value="L-THREONINE 3-DEHYDROGENASE"/>
    <property type="match status" value="1"/>
</dbReference>
<dbReference type="InterPro" id="IPR002328">
    <property type="entry name" value="ADH_Zn_CS"/>
</dbReference>
<dbReference type="PANTHER" id="PTHR43401:SF2">
    <property type="entry name" value="L-THREONINE 3-DEHYDROGENASE"/>
    <property type="match status" value="1"/>
</dbReference>
<dbReference type="GO" id="GO:0008270">
    <property type="term" value="F:zinc ion binding"/>
    <property type="evidence" value="ECO:0007669"/>
    <property type="project" value="InterPro"/>
</dbReference>
<dbReference type="Pfam" id="PF00107">
    <property type="entry name" value="ADH_zinc_N"/>
    <property type="match status" value="1"/>
</dbReference>
<dbReference type="Gene3D" id="3.40.50.720">
    <property type="entry name" value="NAD(P)-binding Rossmann-like Domain"/>
    <property type="match status" value="1"/>
</dbReference>
<dbReference type="SUPFAM" id="SSF50129">
    <property type="entry name" value="GroES-like"/>
    <property type="match status" value="1"/>
</dbReference>
<evidence type="ECO:0000259" key="5">
    <source>
        <dbReference type="Pfam" id="PF00107"/>
    </source>
</evidence>
<dbReference type="InterPro" id="IPR036291">
    <property type="entry name" value="NAD(P)-bd_dom_sf"/>
</dbReference>
<dbReference type="InterPro" id="IPR013154">
    <property type="entry name" value="ADH-like_N"/>
</dbReference>
<evidence type="ECO:0000256" key="3">
    <source>
        <dbReference type="ARBA" id="ARBA00023002"/>
    </source>
</evidence>
<sequence>MRVGIYHGQNKVGVEERPIPKVGPKDVLLRTLRGGICGTDINIIKAGNEMGIRFGSEFGHELFGEVAEIGSDVTEINVGMRVGVNPITAKRAGRRFSLECGAFSQYVLIEDAQLNYNLYEMADSVTPEEAVLMEPMSVGFHGAFSINPKQGEKIVVLGAGPIGLSAAAGLIGEGITDVCVVDMDDWRLGKAQELGSLTINTKKETLKEGLIRHFGEVNVYGVTVPNVDGFVDAAGAPILFEQVIQLVKPQARIAIIAVYKNEVPISLAQVMSKEVQVIGASGYTHENIMKVIEHLNEKKTNISTMVTNIYKLDDLQEAFNKAIDAKETIKVIVDLT</sequence>
<keyword evidence="3" id="KW-0560">Oxidoreductase</keyword>
<feature type="domain" description="Alcohol dehydrogenase-like C-terminal" evidence="5">
    <location>
        <begin position="161"/>
        <end position="295"/>
    </location>
</feature>
<organism evidence="7">
    <name type="scientific">Niallia circulans</name>
    <name type="common">Bacillus circulans</name>
    <dbReference type="NCBI Taxonomy" id="1397"/>
    <lineage>
        <taxon>Bacteria</taxon>
        <taxon>Bacillati</taxon>
        <taxon>Bacillota</taxon>
        <taxon>Bacilli</taxon>
        <taxon>Bacillales</taxon>
        <taxon>Bacillaceae</taxon>
        <taxon>Niallia</taxon>
    </lineage>
</organism>
<evidence type="ECO:0000259" key="6">
    <source>
        <dbReference type="Pfam" id="PF08240"/>
    </source>
</evidence>
<evidence type="ECO:0000256" key="2">
    <source>
        <dbReference type="ARBA" id="ARBA00022833"/>
    </source>
</evidence>
<dbReference type="InterPro" id="IPR013149">
    <property type="entry name" value="ADH-like_C"/>
</dbReference>
<dbReference type="PROSITE" id="PS00059">
    <property type="entry name" value="ADH_ZINC"/>
    <property type="match status" value="1"/>
</dbReference>
<dbReference type="Gene3D" id="3.90.180.10">
    <property type="entry name" value="Medium-chain alcohol dehydrogenases, catalytic domain"/>
    <property type="match status" value="1"/>
</dbReference>